<dbReference type="Pfam" id="PF07763">
    <property type="entry name" value="FEZ"/>
    <property type="match status" value="2"/>
</dbReference>
<reference evidence="4 5" key="2">
    <citation type="submission" date="2018-11" db="EMBL/GenBank/DDBJ databases">
        <authorList>
            <consortium name="Pathogen Informatics"/>
        </authorList>
    </citation>
    <scope>NUCLEOTIDE SEQUENCE [LARGE SCALE GENOMIC DNA]</scope>
</reference>
<proteinExistence type="inferred from homology"/>
<organism evidence="5 6">
    <name type="scientific">Toxocara canis</name>
    <name type="common">Canine roundworm</name>
    <dbReference type="NCBI Taxonomy" id="6265"/>
    <lineage>
        <taxon>Eukaryota</taxon>
        <taxon>Metazoa</taxon>
        <taxon>Ecdysozoa</taxon>
        <taxon>Nematoda</taxon>
        <taxon>Chromadorea</taxon>
        <taxon>Rhabditida</taxon>
        <taxon>Spirurina</taxon>
        <taxon>Ascaridomorpha</taxon>
        <taxon>Ascaridoidea</taxon>
        <taxon>Toxocaridae</taxon>
        <taxon>Toxocara</taxon>
    </lineage>
</organism>
<keyword evidence="3" id="KW-0175">Coiled coil</keyword>
<evidence type="ECO:0000313" key="4">
    <source>
        <dbReference type="EMBL" id="VDM51125.1"/>
    </source>
</evidence>
<reference evidence="6" key="1">
    <citation type="submission" date="2016-06" db="UniProtKB">
        <authorList>
            <consortium name="WormBaseParasite"/>
        </authorList>
    </citation>
    <scope>IDENTIFICATION</scope>
</reference>
<dbReference type="GO" id="GO:0005737">
    <property type="term" value="C:cytoplasm"/>
    <property type="evidence" value="ECO:0007669"/>
    <property type="project" value="TreeGrafter"/>
</dbReference>
<evidence type="ECO:0000313" key="6">
    <source>
        <dbReference type="WBParaSite" id="TCNE_0001980801-mRNA-1"/>
    </source>
</evidence>
<dbReference type="PANTHER" id="PTHR12394:SF12">
    <property type="entry name" value="LD08195P"/>
    <property type="match status" value="1"/>
</dbReference>
<dbReference type="EMBL" id="UYWY01027534">
    <property type="protein sequence ID" value="VDM51125.1"/>
    <property type="molecule type" value="Genomic_DNA"/>
</dbReference>
<protein>
    <submittedName>
        <fullName evidence="6">G protein gamma domain-containing protein</fullName>
    </submittedName>
</protein>
<sequence length="197" mass="22000">MLFIKSYVTTLAVKVTLNFLQLHVRIWWTLTGNFGNMLPLDFSKTQTRQMQLPALNLQPRKHCKKVSALSHLRCNRASNGVFLRADTPVAVKRAVEQSRSCSGNEGSDPGVDVSEDEELRGALDMHQLICQHGPLSDSPPQTADQVIEEIDQMLQVYKREVCPKIFQKGGRGGVGTQKNQKLIASLLQAICCFTCKF</sequence>
<dbReference type="Proteomes" id="UP000050794">
    <property type="component" value="Unassembled WGS sequence"/>
</dbReference>
<dbReference type="PANTHER" id="PTHR12394">
    <property type="entry name" value="ZYGIN"/>
    <property type="match status" value="1"/>
</dbReference>
<keyword evidence="5" id="KW-1185">Reference proteome</keyword>
<dbReference type="WBParaSite" id="TCNE_0001980801-mRNA-1">
    <property type="protein sequence ID" value="TCNE_0001980801-mRNA-1"/>
    <property type="gene ID" value="TCNE_0001980801"/>
</dbReference>
<evidence type="ECO:0000256" key="1">
    <source>
        <dbReference type="ARBA" id="ARBA00006788"/>
    </source>
</evidence>
<dbReference type="InterPro" id="IPR011680">
    <property type="entry name" value="FEZ"/>
</dbReference>
<evidence type="ECO:0000256" key="2">
    <source>
        <dbReference type="ARBA" id="ARBA00022553"/>
    </source>
</evidence>
<evidence type="ECO:0000313" key="5">
    <source>
        <dbReference type="Proteomes" id="UP000050794"/>
    </source>
</evidence>
<accession>A0A183VGD4</accession>
<dbReference type="AlphaFoldDB" id="A0A183VGD4"/>
<evidence type="ECO:0000256" key="3">
    <source>
        <dbReference type="ARBA" id="ARBA00023054"/>
    </source>
</evidence>
<keyword evidence="2" id="KW-0597">Phosphoprotein</keyword>
<comment type="similarity">
    <text evidence="1">Belongs to the zygin family.</text>
</comment>
<name>A0A183VGD4_TOXCA</name>
<gene>
    <name evidence="4" type="ORF">TCNE_LOCUS19804</name>
</gene>
<dbReference type="GO" id="GO:0030424">
    <property type="term" value="C:axon"/>
    <property type="evidence" value="ECO:0007669"/>
    <property type="project" value="TreeGrafter"/>
</dbReference>